<dbReference type="Proteomes" id="UP000307440">
    <property type="component" value="Unassembled WGS sequence"/>
</dbReference>
<reference evidence="2 3" key="1">
    <citation type="journal article" date="2019" name="Nat. Ecol. Evol.">
        <title>Megaphylogeny resolves global patterns of mushroom evolution.</title>
        <authorList>
            <person name="Varga T."/>
            <person name="Krizsan K."/>
            <person name="Foldi C."/>
            <person name="Dima B."/>
            <person name="Sanchez-Garcia M."/>
            <person name="Sanchez-Ramirez S."/>
            <person name="Szollosi G.J."/>
            <person name="Szarkandi J.G."/>
            <person name="Papp V."/>
            <person name="Albert L."/>
            <person name="Andreopoulos W."/>
            <person name="Angelini C."/>
            <person name="Antonin V."/>
            <person name="Barry K.W."/>
            <person name="Bougher N.L."/>
            <person name="Buchanan P."/>
            <person name="Buyck B."/>
            <person name="Bense V."/>
            <person name="Catcheside P."/>
            <person name="Chovatia M."/>
            <person name="Cooper J."/>
            <person name="Damon W."/>
            <person name="Desjardin D."/>
            <person name="Finy P."/>
            <person name="Geml J."/>
            <person name="Haridas S."/>
            <person name="Hughes K."/>
            <person name="Justo A."/>
            <person name="Karasinski D."/>
            <person name="Kautmanova I."/>
            <person name="Kiss B."/>
            <person name="Kocsube S."/>
            <person name="Kotiranta H."/>
            <person name="LaButti K.M."/>
            <person name="Lechner B.E."/>
            <person name="Liimatainen K."/>
            <person name="Lipzen A."/>
            <person name="Lukacs Z."/>
            <person name="Mihaltcheva S."/>
            <person name="Morgado L.N."/>
            <person name="Niskanen T."/>
            <person name="Noordeloos M.E."/>
            <person name="Ohm R.A."/>
            <person name="Ortiz-Santana B."/>
            <person name="Ovrebo C."/>
            <person name="Racz N."/>
            <person name="Riley R."/>
            <person name="Savchenko A."/>
            <person name="Shiryaev A."/>
            <person name="Soop K."/>
            <person name="Spirin V."/>
            <person name="Szebenyi C."/>
            <person name="Tomsovsky M."/>
            <person name="Tulloss R.E."/>
            <person name="Uehling J."/>
            <person name="Grigoriev I.V."/>
            <person name="Vagvolgyi C."/>
            <person name="Papp T."/>
            <person name="Martin F.M."/>
            <person name="Miettinen O."/>
            <person name="Hibbett D.S."/>
            <person name="Nagy L.G."/>
        </authorList>
    </citation>
    <scope>NUCLEOTIDE SEQUENCE [LARGE SCALE GENOMIC DNA]</scope>
    <source>
        <strain evidence="2 3">CBS 121175</strain>
    </source>
</reference>
<accession>A0A5C3L468</accession>
<dbReference type="InterPro" id="IPR050700">
    <property type="entry name" value="YIM1/Zinc_Alcohol_DH_Fams"/>
</dbReference>
<gene>
    <name evidence="2" type="ORF">FA15DRAFT_666441</name>
</gene>
<dbReference type="Gene3D" id="3.40.50.720">
    <property type="entry name" value="NAD(P)-binding Rossmann-like Domain"/>
    <property type="match status" value="1"/>
</dbReference>
<dbReference type="AlphaFoldDB" id="A0A5C3L468"/>
<evidence type="ECO:0000313" key="3">
    <source>
        <dbReference type="Proteomes" id="UP000307440"/>
    </source>
</evidence>
<dbReference type="PANTHER" id="PTHR11695">
    <property type="entry name" value="ALCOHOL DEHYDROGENASE RELATED"/>
    <property type="match status" value="1"/>
</dbReference>
<dbReference type="InterPro" id="IPR020843">
    <property type="entry name" value="ER"/>
</dbReference>
<evidence type="ECO:0000313" key="2">
    <source>
        <dbReference type="EMBL" id="TFK27373.1"/>
    </source>
</evidence>
<dbReference type="InterPro" id="IPR011032">
    <property type="entry name" value="GroES-like_sf"/>
</dbReference>
<dbReference type="PANTHER" id="PTHR11695:SF294">
    <property type="entry name" value="RETICULON-4-INTERACTING PROTEIN 1, MITOCHONDRIAL"/>
    <property type="match status" value="1"/>
</dbReference>
<dbReference type="OrthoDB" id="3509362at2759"/>
<dbReference type="InterPro" id="IPR036291">
    <property type="entry name" value="NAD(P)-bd_dom_sf"/>
</dbReference>
<dbReference type="CDD" id="cd08267">
    <property type="entry name" value="MDR1"/>
    <property type="match status" value="1"/>
</dbReference>
<feature type="domain" description="Enoyl reductase (ER)" evidence="1">
    <location>
        <begin position="19"/>
        <end position="350"/>
    </location>
</feature>
<protein>
    <submittedName>
        <fullName evidence="2">NAD(P)-binding protein</fullName>
    </submittedName>
</protein>
<evidence type="ECO:0000259" key="1">
    <source>
        <dbReference type="SMART" id="SM00829"/>
    </source>
</evidence>
<dbReference type="Pfam" id="PF08240">
    <property type="entry name" value="ADH_N"/>
    <property type="match status" value="1"/>
</dbReference>
<dbReference type="SMART" id="SM00829">
    <property type="entry name" value="PKS_ER"/>
    <property type="match status" value="1"/>
</dbReference>
<organism evidence="2 3">
    <name type="scientific">Coprinopsis marcescibilis</name>
    <name type="common">Agaric fungus</name>
    <name type="synonym">Psathyrella marcescibilis</name>
    <dbReference type="NCBI Taxonomy" id="230819"/>
    <lineage>
        <taxon>Eukaryota</taxon>
        <taxon>Fungi</taxon>
        <taxon>Dikarya</taxon>
        <taxon>Basidiomycota</taxon>
        <taxon>Agaricomycotina</taxon>
        <taxon>Agaricomycetes</taxon>
        <taxon>Agaricomycetidae</taxon>
        <taxon>Agaricales</taxon>
        <taxon>Agaricineae</taxon>
        <taxon>Psathyrellaceae</taxon>
        <taxon>Coprinopsis</taxon>
    </lineage>
</organism>
<dbReference type="STRING" id="230819.A0A5C3L468"/>
<keyword evidence="3" id="KW-1185">Reference proteome</keyword>
<dbReference type="Gene3D" id="3.90.180.10">
    <property type="entry name" value="Medium-chain alcohol dehydrogenases, catalytic domain"/>
    <property type="match status" value="1"/>
</dbReference>
<name>A0A5C3L468_COPMA</name>
<dbReference type="GO" id="GO:0016491">
    <property type="term" value="F:oxidoreductase activity"/>
    <property type="evidence" value="ECO:0007669"/>
    <property type="project" value="InterPro"/>
</dbReference>
<dbReference type="GO" id="GO:0005739">
    <property type="term" value="C:mitochondrion"/>
    <property type="evidence" value="ECO:0007669"/>
    <property type="project" value="TreeGrafter"/>
</dbReference>
<dbReference type="Pfam" id="PF13602">
    <property type="entry name" value="ADH_zinc_N_2"/>
    <property type="match status" value="1"/>
</dbReference>
<dbReference type="SUPFAM" id="SSF50129">
    <property type="entry name" value="GroES-like"/>
    <property type="match status" value="1"/>
</dbReference>
<proteinExistence type="predicted"/>
<sequence length="354" mass="38880">MNPPVVPDVQKAWVEIAQGTPEHALQLKSDWPVAKQLVPGDVLVKIQAAALNPAGYQMLKLLPNFLARRPIVPEFDFTGVIVDSRDSEHKVGDEVFGFIIYQWRFYSKTKSGALAEYICVPGKFVMKRPSNISPIEAAGLGLAGMTAFQALDEAMLEEGQTLLVNGGSTSVGSFAIQIAKARGAKVVAVASGRNEQYVVDLGADEFIDYTKVGPLHEYLTNNPPSPKYNVILEAVGIYDPSLYTFGTSYLAPNGAFISVGPEPERLLSLKTVWDTLRLLSVRLLPSVLTGYTASYHSTLVEHDRKRYAEFHRLLEQGKVKPLVDSAYAFEDALNGYDRLKTYRATGKVVIKVSI</sequence>
<dbReference type="EMBL" id="ML210165">
    <property type="protein sequence ID" value="TFK27373.1"/>
    <property type="molecule type" value="Genomic_DNA"/>
</dbReference>
<dbReference type="InterPro" id="IPR013154">
    <property type="entry name" value="ADH-like_N"/>
</dbReference>
<dbReference type="SUPFAM" id="SSF51735">
    <property type="entry name" value="NAD(P)-binding Rossmann-fold domains"/>
    <property type="match status" value="1"/>
</dbReference>